<protein>
    <submittedName>
        <fullName evidence="3">Uncharacterized protein</fullName>
    </submittedName>
</protein>
<name>A0ABC9FK55_9POAL</name>
<dbReference type="EMBL" id="OZ075116">
    <property type="protein sequence ID" value="CAL5076837.1"/>
    <property type="molecule type" value="Genomic_DNA"/>
</dbReference>
<feature type="region of interest" description="Disordered" evidence="1">
    <location>
        <begin position="13"/>
        <end position="35"/>
    </location>
</feature>
<gene>
    <name evidence="3" type="ORF">URODEC1_LOCUS106374</name>
</gene>
<evidence type="ECO:0000256" key="2">
    <source>
        <dbReference type="SAM" id="Phobius"/>
    </source>
</evidence>
<feature type="compositionally biased region" description="Low complexity" evidence="1">
    <location>
        <begin position="21"/>
        <end position="30"/>
    </location>
</feature>
<evidence type="ECO:0000256" key="1">
    <source>
        <dbReference type="SAM" id="MobiDB-lite"/>
    </source>
</evidence>
<feature type="transmembrane region" description="Helical" evidence="2">
    <location>
        <begin position="97"/>
        <end position="121"/>
    </location>
</feature>
<keyword evidence="4" id="KW-1185">Reference proteome</keyword>
<keyword evidence="2" id="KW-1133">Transmembrane helix</keyword>
<evidence type="ECO:0000313" key="3">
    <source>
        <dbReference type="EMBL" id="CAL5076837.1"/>
    </source>
</evidence>
<proteinExistence type="predicted"/>
<dbReference type="AlphaFoldDB" id="A0ABC9FK55"/>
<keyword evidence="2" id="KW-0472">Membrane</keyword>
<accession>A0ABC9FK55</accession>
<sequence>MVLRYLSTTLRGVLGPHDSPPADSSPPLASQGVPVNGARADVDAKMKDVEHLLAKSEKEGPEIDGKIASIIDEEIAIKAEAARENNNNEPKRKGMVVLLKIASVAVGVAVVAVGVAVGFVIGMELRLANALRNKQVPKILFYALLDHYQREKGKP</sequence>
<reference evidence="3" key="1">
    <citation type="submission" date="2024-10" db="EMBL/GenBank/DDBJ databases">
        <authorList>
            <person name="Ryan C."/>
        </authorList>
    </citation>
    <scope>NUCLEOTIDE SEQUENCE [LARGE SCALE GENOMIC DNA]</scope>
</reference>
<keyword evidence="2" id="KW-0812">Transmembrane</keyword>
<evidence type="ECO:0000313" key="4">
    <source>
        <dbReference type="Proteomes" id="UP001497457"/>
    </source>
</evidence>
<organism evidence="3 4">
    <name type="scientific">Urochloa decumbens</name>
    <dbReference type="NCBI Taxonomy" id="240449"/>
    <lineage>
        <taxon>Eukaryota</taxon>
        <taxon>Viridiplantae</taxon>
        <taxon>Streptophyta</taxon>
        <taxon>Embryophyta</taxon>
        <taxon>Tracheophyta</taxon>
        <taxon>Spermatophyta</taxon>
        <taxon>Magnoliopsida</taxon>
        <taxon>Liliopsida</taxon>
        <taxon>Poales</taxon>
        <taxon>Poaceae</taxon>
        <taxon>PACMAD clade</taxon>
        <taxon>Panicoideae</taxon>
        <taxon>Panicodae</taxon>
        <taxon>Paniceae</taxon>
        <taxon>Melinidinae</taxon>
        <taxon>Urochloa</taxon>
    </lineage>
</organism>
<dbReference type="Proteomes" id="UP001497457">
    <property type="component" value="Chromosome 6rd"/>
</dbReference>